<evidence type="ECO:0000256" key="1">
    <source>
        <dbReference type="SAM" id="Phobius"/>
    </source>
</evidence>
<evidence type="ECO:0000313" key="3">
    <source>
        <dbReference type="Proteomes" id="UP001151760"/>
    </source>
</evidence>
<reference evidence="2" key="2">
    <citation type="submission" date="2022-01" db="EMBL/GenBank/DDBJ databases">
        <authorList>
            <person name="Yamashiro T."/>
            <person name="Shiraishi A."/>
            <person name="Satake H."/>
            <person name="Nakayama K."/>
        </authorList>
    </citation>
    <scope>NUCLEOTIDE SEQUENCE</scope>
</reference>
<proteinExistence type="predicted"/>
<gene>
    <name evidence="2" type="ORF">Tco_0954368</name>
</gene>
<sequence>MSAMLTSDATFSMEMFPFGHCLEGNGDVSSVWICHKKDKNEANGQNQAREWKEREKSRPKAYASLMGQPLLLDDKPKREGLIGLYQLVSNKLELVDKLFRAILVLVLSKGPMLILSYASLYV</sequence>
<reference evidence="2" key="1">
    <citation type="journal article" date="2022" name="Int. J. Mol. Sci.">
        <title>Draft Genome of Tanacetum Coccineum: Genomic Comparison of Closely Related Tanacetum-Family Plants.</title>
        <authorList>
            <person name="Yamashiro T."/>
            <person name="Shiraishi A."/>
            <person name="Nakayama K."/>
            <person name="Satake H."/>
        </authorList>
    </citation>
    <scope>NUCLEOTIDE SEQUENCE</scope>
</reference>
<keyword evidence="1" id="KW-1133">Transmembrane helix</keyword>
<keyword evidence="1" id="KW-0812">Transmembrane</keyword>
<dbReference type="EMBL" id="BQNB010015920">
    <property type="protein sequence ID" value="GJT45653.1"/>
    <property type="molecule type" value="Genomic_DNA"/>
</dbReference>
<accession>A0ABQ5E2T3</accession>
<keyword evidence="1" id="KW-0472">Membrane</keyword>
<protein>
    <submittedName>
        <fullName evidence="2">Uncharacterized protein</fullName>
    </submittedName>
</protein>
<keyword evidence="3" id="KW-1185">Reference proteome</keyword>
<feature type="transmembrane region" description="Helical" evidence="1">
    <location>
        <begin position="98"/>
        <end position="120"/>
    </location>
</feature>
<evidence type="ECO:0000313" key="2">
    <source>
        <dbReference type="EMBL" id="GJT45653.1"/>
    </source>
</evidence>
<dbReference type="Proteomes" id="UP001151760">
    <property type="component" value="Unassembled WGS sequence"/>
</dbReference>
<organism evidence="2 3">
    <name type="scientific">Tanacetum coccineum</name>
    <dbReference type="NCBI Taxonomy" id="301880"/>
    <lineage>
        <taxon>Eukaryota</taxon>
        <taxon>Viridiplantae</taxon>
        <taxon>Streptophyta</taxon>
        <taxon>Embryophyta</taxon>
        <taxon>Tracheophyta</taxon>
        <taxon>Spermatophyta</taxon>
        <taxon>Magnoliopsida</taxon>
        <taxon>eudicotyledons</taxon>
        <taxon>Gunneridae</taxon>
        <taxon>Pentapetalae</taxon>
        <taxon>asterids</taxon>
        <taxon>campanulids</taxon>
        <taxon>Asterales</taxon>
        <taxon>Asteraceae</taxon>
        <taxon>Asteroideae</taxon>
        <taxon>Anthemideae</taxon>
        <taxon>Anthemidinae</taxon>
        <taxon>Tanacetum</taxon>
    </lineage>
</organism>
<name>A0ABQ5E2T3_9ASTR</name>
<comment type="caution">
    <text evidence="2">The sequence shown here is derived from an EMBL/GenBank/DDBJ whole genome shotgun (WGS) entry which is preliminary data.</text>
</comment>